<sequence>GSGVAMLGETRWCGIVPLPLTPRFVVAMSPQTTTNDLHFSPATVAPSSTLLPLLSTAPSFDFHTHSVVYGITATRITAGSRSGGAGGGRVAPTSSAGLRPAASPFSFAKRHG</sequence>
<evidence type="ECO:0000313" key="2">
    <source>
        <dbReference type="EMBL" id="MED6180963.1"/>
    </source>
</evidence>
<protein>
    <submittedName>
        <fullName evidence="2">Uncharacterized protein</fullName>
    </submittedName>
</protein>
<evidence type="ECO:0000313" key="3">
    <source>
        <dbReference type="Proteomes" id="UP001341840"/>
    </source>
</evidence>
<evidence type="ECO:0000256" key="1">
    <source>
        <dbReference type="SAM" id="MobiDB-lite"/>
    </source>
</evidence>
<feature type="non-terminal residue" evidence="2">
    <location>
        <position position="1"/>
    </location>
</feature>
<reference evidence="2 3" key="1">
    <citation type="journal article" date="2023" name="Plants (Basel)">
        <title>Bridging the Gap: Combining Genomics and Transcriptomics Approaches to Understand Stylosanthes scabra, an Orphan Legume from the Brazilian Caatinga.</title>
        <authorList>
            <person name="Ferreira-Neto J.R.C."/>
            <person name="da Silva M.D."/>
            <person name="Binneck E."/>
            <person name="de Melo N.F."/>
            <person name="da Silva R.H."/>
            <person name="de Melo A.L.T.M."/>
            <person name="Pandolfi V."/>
            <person name="Bustamante F.O."/>
            <person name="Brasileiro-Vidal A.C."/>
            <person name="Benko-Iseppon A.M."/>
        </authorList>
    </citation>
    <scope>NUCLEOTIDE SEQUENCE [LARGE SCALE GENOMIC DNA]</scope>
    <source>
        <tissue evidence="2">Leaves</tissue>
    </source>
</reference>
<keyword evidence="3" id="KW-1185">Reference proteome</keyword>
<dbReference type="EMBL" id="JASCZI010181283">
    <property type="protein sequence ID" value="MED6180963.1"/>
    <property type="molecule type" value="Genomic_DNA"/>
</dbReference>
<gene>
    <name evidence="2" type="ORF">PIB30_014942</name>
</gene>
<comment type="caution">
    <text evidence="2">The sequence shown here is derived from an EMBL/GenBank/DDBJ whole genome shotgun (WGS) entry which is preliminary data.</text>
</comment>
<dbReference type="Proteomes" id="UP001341840">
    <property type="component" value="Unassembled WGS sequence"/>
</dbReference>
<accession>A0ABU6WAF6</accession>
<feature type="region of interest" description="Disordered" evidence="1">
    <location>
        <begin position="78"/>
        <end position="112"/>
    </location>
</feature>
<name>A0ABU6WAF6_9FABA</name>
<organism evidence="2 3">
    <name type="scientific">Stylosanthes scabra</name>
    <dbReference type="NCBI Taxonomy" id="79078"/>
    <lineage>
        <taxon>Eukaryota</taxon>
        <taxon>Viridiplantae</taxon>
        <taxon>Streptophyta</taxon>
        <taxon>Embryophyta</taxon>
        <taxon>Tracheophyta</taxon>
        <taxon>Spermatophyta</taxon>
        <taxon>Magnoliopsida</taxon>
        <taxon>eudicotyledons</taxon>
        <taxon>Gunneridae</taxon>
        <taxon>Pentapetalae</taxon>
        <taxon>rosids</taxon>
        <taxon>fabids</taxon>
        <taxon>Fabales</taxon>
        <taxon>Fabaceae</taxon>
        <taxon>Papilionoideae</taxon>
        <taxon>50 kb inversion clade</taxon>
        <taxon>dalbergioids sensu lato</taxon>
        <taxon>Dalbergieae</taxon>
        <taxon>Pterocarpus clade</taxon>
        <taxon>Stylosanthes</taxon>
    </lineage>
</organism>
<proteinExistence type="predicted"/>